<organism evidence="2 3">
    <name type="scientific">Ohtaekwangia kribbensis</name>
    <dbReference type="NCBI Taxonomy" id="688913"/>
    <lineage>
        <taxon>Bacteria</taxon>
        <taxon>Pseudomonadati</taxon>
        <taxon>Bacteroidota</taxon>
        <taxon>Cytophagia</taxon>
        <taxon>Cytophagales</taxon>
        <taxon>Fulvivirgaceae</taxon>
        <taxon>Ohtaekwangia</taxon>
    </lineage>
</organism>
<gene>
    <name evidence="2" type="ORF">ACFQ21_05045</name>
</gene>
<protein>
    <submittedName>
        <fullName evidence="2">Uncharacterized protein</fullName>
    </submittedName>
</protein>
<name>A0ABW3JXJ9_9BACT</name>
<keyword evidence="1" id="KW-0472">Membrane</keyword>
<accession>A0ABW3JXJ9</accession>
<feature type="transmembrane region" description="Helical" evidence="1">
    <location>
        <begin position="143"/>
        <end position="163"/>
    </location>
</feature>
<keyword evidence="3" id="KW-1185">Reference proteome</keyword>
<evidence type="ECO:0000313" key="2">
    <source>
        <dbReference type="EMBL" id="MFD0998659.1"/>
    </source>
</evidence>
<dbReference type="EMBL" id="JBHTKA010000001">
    <property type="protein sequence ID" value="MFD0998659.1"/>
    <property type="molecule type" value="Genomic_DNA"/>
</dbReference>
<dbReference type="RefSeq" id="WP_377575718.1">
    <property type="nucleotide sequence ID" value="NZ_JBHTKA010000001.1"/>
</dbReference>
<keyword evidence="1" id="KW-0812">Transmembrane</keyword>
<reference evidence="3" key="1">
    <citation type="journal article" date="2019" name="Int. J. Syst. Evol. Microbiol.">
        <title>The Global Catalogue of Microorganisms (GCM) 10K type strain sequencing project: providing services to taxonomists for standard genome sequencing and annotation.</title>
        <authorList>
            <consortium name="The Broad Institute Genomics Platform"/>
            <consortium name="The Broad Institute Genome Sequencing Center for Infectious Disease"/>
            <person name="Wu L."/>
            <person name="Ma J."/>
        </authorList>
    </citation>
    <scope>NUCLEOTIDE SEQUENCE [LARGE SCALE GENOMIC DNA]</scope>
    <source>
        <strain evidence="3">CCUG 58938</strain>
    </source>
</reference>
<comment type="caution">
    <text evidence="2">The sequence shown here is derived from an EMBL/GenBank/DDBJ whole genome shotgun (WGS) entry which is preliminary data.</text>
</comment>
<keyword evidence="1" id="KW-1133">Transmembrane helix</keyword>
<sequence length="173" mass="19569">MENLADTLLADKSKTIEGWGIDADPNNNPTYPMKHYTGADHQRLAYERSKQQMPREEILHSNERPGITRVFGTSSPPSGLSGHLRRYAFRFSEGSSAHWLTLLMADRVNVVEGLLDDLRHGHVPNLFKEHGWSAEWRYNRPGVIRKVAVGAVIATAVVTLLMLRSKRRKSQVL</sequence>
<dbReference type="Proteomes" id="UP001597112">
    <property type="component" value="Unassembled WGS sequence"/>
</dbReference>
<evidence type="ECO:0000313" key="3">
    <source>
        <dbReference type="Proteomes" id="UP001597112"/>
    </source>
</evidence>
<proteinExistence type="predicted"/>
<evidence type="ECO:0000256" key="1">
    <source>
        <dbReference type="SAM" id="Phobius"/>
    </source>
</evidence>